<accession>A0A2P8E0T2</accession>
<keyword evidence="1" id="KW-0472">Membrane</keyword>
<protein>
    <submittedName>
        <fullName evidence="2">Uncharacterized protein</fullName>
    </submittedName>
</protein>
<proteinExistence type="predicted"/>
<sequence length="1446" mass="167506">MEENKKEKSRRKWCPRKLYRFLGILAFVLLFLQVVFYFGANYFLRNYVQEKVRIASEDKYEIDFDSFHILFLQRGVSFKGLSINPVDEKIELLENIAYYKLEFPTVSLKGFNYLFRKRELVIGNIELESPVVDFRLKISDLIEDKPQDSPLEVLQNEIKKSFLESGLQEIRIKNLKINNADLLIRNFIAQRSIKAENSSLLVKNIQLLQDREPATPFNAEGFLFEIENFELLLADSVHNIRAQQLKVSSLDQFIQAKNLFIEPDFSRPSESYFKASLEDLMLSDADINKVFYTSEVEIGELRLQRPKFDLYVESRKTREQEESEVKPFEFYDLIDGILVSIQIRKLDIENGEFAQRSIKDREKFRIMAKRIGFNMEDFYVGPNEGNKRDQFFYADQARVELSDVDLALADGVHWIKGDYVLLSSQEDKIKIEGFHLFPLEEQDSIKGQTRLEILVPQVNITKANLKKIYNAGIVDVQDITVEGPEILLKDVKGKQLDGKGFDFSDFYSEYLEGIYVRRFEIKEGSLIVDNKLRIRQDSLSFGKVNLVLENFAIDKETENADTRSFFWAENLQLELRDYALKLADNLHVFKADRVYLNTKTSELEIDGFSLKPFDPGQIQPTLDRYGRTTSLDIFVPRFRARGVGIRDAYFDEVLKVDRITVPAPRIGITRYRSTTAEEDEEKADQKEILDLLTNYFKEVKIGNLSLQNGTLNYEGFGRDRIQTFSEENVSIAVRNFHIHEKTDPENVRFLFSEEIDLRLNNYVFNIADGKYNLIAERINFNTAREEITVSNVRLNPNLNIQDKTRVAVNIPELSFRGVDLEAFLFDNTLSLEKVRLLDSKVNLLINNDYQETSVRTSQRRLRKGPELPKTIDVVSIDTIQAEKAHFNLAFREKGNQRELIDTRIDLSIYGFLMDSAKISNADIAGFFNAMSLGIDEFWLTLNDSIHRITFSKVELDTRYEGILLNNFRIIPEQLSGNPGKPIFSGHIPRALIKTKSLSEIQKSKDVWITELRLFRPDLEIFVDQVKSSGRKEKFNEEKKEILESIQVDDFELVEGKISILQKDGSKAPQELKDLTLGIQDLVFNLTDFQGISRQELLKKDFKLDFPNFQLLLKDSLNRVSAGRVAVNNQEIVLTNVLFEPRFGKYRYARKVGHQTDVARFEIPEIRIKKADLNKLLEEEILEADLVVLESVSGEFFRDKRFERPNYVFKPMPQELMKNIGILARIDTLLLKDAKIVYLEFPEKGMVPGEIYFSELDALLVPFHLGDGDASYYVRESQLLANAKINGEAPISLQGRLYFEAPYRMNINAQLGEFDLDLINSILKYNAFVRVRSGKINSADWSFTANEREAFGRMKMLYSGLNLELLERRTLEKGKGRDRILTFVLNTFAVRSNNPRKFIGGTIYSNIYHPRDTDRFIFNYWWRTTVSGLKGSVGLGQPKIPKRKEEE</sequence>
<feature type="transmembrane region" description="Helical" evidence="1">
    <location>
        <begin position="21"/>
        <end position="44"/>
    </location>
</feature>
<evidence type="ECO:0000256" key="1">
    <source>
        <dbReference type="SAM" id="Phobius"/>
    </source>
</evidence>
<dbReference type="Proteomes" id="UP000240708">
    <property type="component" value="Unassembled WGS sequence"/>
</dbReference>
<dbReference type="OrthoDB" id="610933at2"/>
<evidence type="ECO:0000313" key="3">
    <source>
        <dbReference type="Proteomes" id="UP000240708"/>
    </source>
</evidence>
<dbReference type="EMBL" id="PYGF01000008">
    <property type="protein sequence ID" value="PSL03058.1"/>
    <property type="molecule type" value="Genomic_DNA"/>
</dbReference>
<keyword evidence="1" id="KW-0812">Transmembrane</keyword>
<reference evidence="2 3" key="1">
    <citation type="submission" date="2018-03" db="EMBL/GenBank/DDBJ databases">
        <title>Genomic Encyclopedia of Archaeal and Bacterial Type Strains, Phase II (KMG-II): from individual species to whole genera.</title>
        <authorList>
            <person name="Goeker M."/>
        </authorList>
    </citation>
    <scope>NUCLEOTIDE SEQUENCE [LARGE SCALE GENOMIC DNA]</scope>
    <source>
        <strain evidence="2 3">DSM 28057</strain>
    </source>
</reference>
<name>A0A2P8E0T2_9BACT</name>
<gene>
    <name evidence="2" type="ORF">CLV48_108168</name>
</gene>
<keyword evidence="1" id="KW-1133">Transmembrane helix</keyword>
<keyword evidence="3" id="KW-1185">Reference proteome</keyword>
<evidence type="ECO:0000313" key="2">
    <source>
        <dbReference type="EMBL" id="PSL03058.1"/>
    </source>
</evidence>
<dbReference type="RefSeq" id="WP_106568057.1">
    <property type="nucleotide sequence ID" value="NZ_PYGF01000008.1"/>
</dbReference>
<comment type="caution">
    <text evidence="2">The sequence shown here is derived from an EMBL/GenBank/DDBJ whole genome shotgun (WGS) entry which is preliminary data.</text>
</comment>
<organism evidence="2 3">
    <name type="scientific">Cecembia rubra</name>
    <dbReference type="NCBI Taxonomy" id="1485585"/>
    <lineage>
        <taxon>Bacteria</taxon>
        <taxon>Pseudomonadati</taxon>
        <taxon>Bacteroidota</taxon>
        <taxon>Cytophagia</taxon>
        <taxon>Cytophagales</taxon>
        <taxon>Cyclobacteriaceae</taxon>
        <taxon>Cecembia</taxon>
    </lineage>
</organism>